<evidence type="ECO:0000313" key="18">
    <source>
        <dbReference type="EMBL" id="MFC3293476.1"/>
    </source>
</evidence>
<protein>
    <recommendedName>
        <fullName evidence="4 16">DNA polymerase III subunit epsilon</fullName>
        <ecNumber evidence="3 16">2.7.7.7</ecNumber>
    </recommendedName>
</protein>
<keyword evidence="11 16" id="KW-0269">Exonuclease</keyword>
<dbReference type="Pfam" id="PF00929">
    <property type="entry name" value="RNase_T"/>
    <property type="match status" value="1"/>
</dbReference>
<gene>
    <name evidence="16 18" type="primary">dnaQ</name>
    <name evidence="18" type="ORF">ACFOEI_15580</name>
</gene>
<comment type="subunit">
    <text evidence="16">DNA polymerase III contains a core (composed of alpha, epsilon and theta chains) that associates with a tau subunit. This core dimerizes to form the POLIII' complex. PolIII' associates with the gamma complex (composed of gamma, delta, delta', psi and chi chains) and with the beta chain to form the complete DNA polymerase III complex.</text>
</comment>
<dbReference type="InterPro" id="IPR013520">
    <property type="entry name" value="Ribonucl_H"/>
</dbReference>
<dbReference type="RefSeq" id="WP_019017743.1">
    <property type="nucleotide sequence ID" value="NZ_BMXD01000001.1"/>
</dbReference>
<comment type="cofactor">
    <cofactor evidence="1 16">
        <name>Mn(2+)</name>
        <dbReference type="ChEBI" id="CHEBI:29035"/>
    </cofactor>
</comment>
<dbReference type="Proteomes" id="UP001595640">
    <property type="component" value="Unassembled WGS sequence"/>
</dbReference>
<name>A0ABV7M3K5_9GAMM</name>
<evidence type="ECO:0000256" key="13">
    <source>
        <dbReference type="ARBA" id="ARBA00022932"/>
    </source>
</evidence>
<keyword evidence="5 16" id="KW-0808">Transferase</keyword>
<dbReference type="InterPro" id="IPR006054">
    <property type="entry name" value="DnaQ"/>
</dbReference>
<organism evidence="18 19">
    <name type="scientific">Modicisalibacter luteus</name>
    <dbReference type="NCBI Taxonomy" id="453962"/>
    <lineage>
        <taxon>Bacteria</taxon>
        <taxon>Pseudomonadati</taxon>
        <taxon>Pseudomonadota</taxon>
        <taxon>Gammaproteobacteria</taxon>
        <taxon>Oceanospirillales</taxon>
        <taxon>Halomonadaceae</taxon>
        <taxon>Modicisalibacter</taxon>
    </lineage>
</organism>
<evidence type="ECO:0000256" key="4">
    <source>
        <dbReference type="ARBA" id="ARBA00020352"/>
    </source>
</evidence>
<dbReference type="NCBIfam" id="TIGR01406">
    <property type="entry name" value="dnaQ_proteo"/>
    <property type="match status" value="1"/>
</dbReference>
<evidence type="ECO:0000256" key="14">
    <source>
        <dbReference type="ARBA" id="ARBA00023211"/>
    </source>
</evidence>
<keyword evidence="14 16" id="KW-0464">Manganese</keyword>
<dbReference type="GO" id="GO:0003887">
    <property type="term" value="F:DNA-directed DNA polymerase activity"/>
    <property type="evidence" value="ECO:0007669"/>
    <property type="project" value="UniProtKB-EC"/>
</dbReference>
<accession>A0ABV7M3K5</accession>
<proteinExistence type="predicted"/>
<evidence type="ECO:0000256" key="15">
    <source>
        <dbReference type="ARBA" id="ARBA00049244"/>
    </source>
</evidence>
<keyword evidence="7 16" id="KW-0235">DNA replication</keyword>
<dbReference type="NCBIfam" id="NF004316">
    <property type="entry name" value="PRK05711.1"/>
    <property type="match status" value="1"/>
</dbReference>
<evidence type="ECO:0000256" key="10">
    <source>
        <dbReference type="ARBA" id="ARBA00022801"/>
    </source>
</evidence>
<evidence type="ECO:0000256" key="7">
    <source>
        <dbReference type="ARBA" id="ARBA00022705"/>
    </source>
</evidence>
<dbReference type="EC" id="2.7.7.7" evidence="3 16"/>
<keyword evidence="19" id="KW-1185">Reference proteome</keyword>
<comment type="cofactor">
    <cofactor evidence="2 16">
        <name>Mg(2+)</name>
        <dbReference type="ChEBI" id="CHEBI:18420"/>
    </cofactor>
</comment>
<dbReference type="InterPro" id="IPR036397">
    <property type="entry name" value="RNaseH_sf"/>
</dbReference>
<evidence type="ECO:0000256" key="2">
    <source>
        <dbReference type="ARBA" id="ARBA00001946"/>
    </source>
</evidence>
<sequence length="255" mass="28238">MRQIVLDTETTGIDPKEGHRLIEIGAVEVINRRLTGRTYHQYINPEREIEAEAIGIHGITNERVANEPRFAEIADAFWDFIRGAELVIHNAAFDVGFIDHEFKMLHAKRGDPRLGPVASHCGVLDTLKLARDKHPGQRNSLDALCKRYEIDNGHRVLHGALLDAEILADVYLAMTGGQTALLLDAEARDAGTENGTTSGIRRLAVDRPTLAVTRLSEAELAAHHAKLAKIREKSGQCQWDKLAGWQQEEAGQAVH</sequence>
<dbReference type="PANTHER" id="PTHR30231:SF41">
    <property type="entry name" value="DNA POLYMERASE III SUBUNIT EPSILON"/>
    <property type="match status" value="1"/>
</dbReference>
<dbReference type="Gene3D" id="3.30.420.10">
    <property type="entry name" value="Ribonuclease H-like superfamily/Ribonuclease H"/>
    <property type="match status" value="1"/>
</dbReference>
<evidence type="ECO:0000259" key="17">
    <source>
        <dbReference type="SMART" id="SM00479"/>
    </source>
</evidence>
<evidence type="ECO:0000256" key="1">
    <source>
        <dbReference type="ARBA" id="ARBA00001936"/>
    </source>
</evidence>
<dbReference type="SUPFAM" id="SSF53098">
    <property type="entry name" value="Ribonuclease H-like"/>
    <property type="match status" value="1"/>
</dbReference>
<dbReference type="PANTHER" id="PTHR30231">
    <property type="entry name" value="DNA POLYMERASE III SUBUNIT EPSILON"/>
    <property type="match status" value="1"/>
</dbReference>
<keyword evidence="9 16" id="KW-0479">Metal-binding</keyword>
<evidence type="ECO:0000256" key="8">
    <source>
        <dbReference type="ARBA" id="ARBA00022722"/>
    </source>
</evidence>
<dbReference type="SMART" id="SM00479">
    <property type="entry name" value="EXOIII"/>
    <property type="match status" value="1"/>
</dbReference>
<dbReference type="EMBL" id="JBHRUH010000031">
    <property type="protein sequence ID" value="MFC3293476.1"/>
    <property type="molecule type" value="Genomic_DNA"/>
</dbReference>
<dbReference type="InterPro" id="IPR012337">
    <property type="entry name" value="RNaseH-like_sf"/>
</dbReference>
<comment type="caution">
    <text evidence="18">The sequence shown here is derived from an EMBL/GenBank/DDBJ whole genome shotgun (WGS) entry which is preliminary data.</text>
</comment>
<evidence type="ECO:0000256" key="11">
    <source>
        <dbReference type="ARBA" id="ARBA00022839"/>
    </source>
</evidence>
<evidence type="ECO:0000256" key="5">
    <source>
        <dbReference type="ARBA" id="ARBA00022679"/>
    </source>
</evidence>
<feature type="domain" description="Exonuclease" evidence="17">
    <location>
        <begin position="2"/>
        <end position="180"/>
    </location>
</feature>
<keyword evidence="10 16" id="KW-0378">Hydrolase</keyword>
<evidence type="ECO:0000256" key="3">
    <source>
        <dbReference type="ARBA" id="ARBA00012417"/>
    </source>
</evidence>
<dbReference type="InterPro" id="IPR006309">
    <property type="entry name" value="DnaQ_proteo"/>
</dbReference>
<keyword evidence="6 16" id="KW-0548">Nucleotidyltransferase</keyword>
<reference evidence="19" key="1">
    <citation type="journal article" date="2019" name="Int. J. Syst. Evol. Microbiol.">
        <title>The Global Catalogue of Microorganisms (GCM) 10K type strain sequencing project: providing services to taxonomists for standard genome sequencing and annotation.</title>
        <authorList>
            <consortium name="The Broad Institute Genomics Platform"/>
            <consortium name="The Broad Institute Genome Sequencing Center for Infectious Disease"/>
            <person name="Wu L."/>
            <person name="Ma J."/>
        </authorList>
    </citation>
    <scope>NUCLEOTIDE SEQUENCE [LARGE SCALE GENOMIC DNA]</scope>
    <source>
        <strain evidence="19">KCTC 12847</strain>
    </source>
</reference>
<evidence type="ECO:0000256" key="12">
    <source>
        <dbReference type="ARBA" id="ARBA00022842"/>
    </source>
</evidence>
<evidence type="ECO:0000256" key="9">
    <source>
        <dbReference type="ARBA" id="ARBA00022723"/>
    </source>
</evidence>
<evidence type="ECO:0000313" key="19">
    <source>
        <dbReference type="Proteomes" id="UP001595640"/>
    </source>
</evidence>
<keyword evidence="13 16" id="KW-0239">DNA-directed DNA polymerase</keyword>
<dbReference type="CDD" id="cd06131">
    <property type="entry name" value="DNA_pol_III_epsilon_Ecoli_like"/>
    <property type="match status" value="1"/>
</dbReference>
<dbReference type="NCBIfam" id="TIGR00573">
    <property type="entry name" value="dnaq"/>
    <property type="match status" value="1"/>
</dbReference>
<keyword evidence="8 16" id="KW-0540">Nuclease</keyword>
<evidence type="ECO:0000256" key="6">
    <source>
        <dbReference type="ARBA" id="ARBA00022695"/>
    </source>
</evidence>
<comment type="function">
    <text evidence="16">DNA polymerase III is a complex, multichain enzyme responsible for most of the replicative synthesis in bacteria. The epsilon subunit contain the editing function and is a proofreading 3'-5' exonuclease.</text>
</comment>
<keyword evidence="12 16" id="KW-0460">Magnesium</keyword>
<comment type="catalytic activity">
    <reaction evidence="15 16">
        <text>DNA(n) + a 2'-deoxyribonucleoside 5'-triphosphate = DNA(n+1) + diphosphate</text>
        <dbReference type="Rhea" id="RHEA:22508"/>
        <dbReference type="Rhea" id="RHEA-COMP:17339"/>
        <dbReference type="Rhea" id="RHEA-COMP:17340"/>
        <dbReference type="ChEBI" id="CHEBI:33019"/>
        <dbReference type="ChEBI" id="CHEBI:61560"/>
        <dbReference type="ChEBI" id="CHEBI:173112"/>
        <dbReference type="EC" id="2.7.7.7"/>
    </reaction>
</comment>
<evidence type="ECO:0000256" key="16">
    <source>
        <dbReference type="RuleBase" id="RU364087"/>
    </source>
</evidence>